<dbReference type="AlphaFoldDB" id="A0A6N2KEV8"/>
<proteinExistence type="predicted"/>
<gene>
    <name evidence="2" type="ORF">SVIM_LOCUS77076</name>
</gene>
<accession>A0A6N2KEV8</accession>
<organism evidence="2">
    <name type="scientific">Salix viminalis</name>
    <name type="common">Common osier</name>
    <name type="synonym">Basket willow</name>
    <dbReference type="NCBI Taxonomy" id="40686"/>
    <lineage>
        <taxon>Eukaryota</taxon>
        <taxon>Viridiplantae</taxon>
        <taxon>Streptophyta</taxon>
        <taxon>Embryophyta</taxon>
        <taxon>Tracheophyta</taxon>
        <taxon>Spermatophyta</taxon>
        <taxon>Magnoliopsida</taxon>
        <taxon>eudicotyledons</taxon>
        <taxon>Gunneridae</taxon>
        <taxon>Pentapetalae</taxon>
        <taxon>rosids</taxon>
        <taxon>fabids</taxon>
        <taxon>Malpighiales</taxon>
        <taxon>Salicaceae</taxon>
        <taxon>Saliceae</taxon>
        <taxon>Salix</taxon>
    </lineage>
</organism>
<reference evidence="2" key="1">
    <citation type="submission" date="2019-03" db="EMBL/GenBank/DDBJ databases">
        <authorList>
            <person name="Mank J."/>
            <person name="Almeida P."/>
        </authorList>
    </citation>
    <scope>NUCLEOTIDE SEQUENCE</scope>
    <source>
        <strain evidence="2">78183</strain>
    </source>
</reference>
<evidence type="ECO:0000256" key="1">
    <source>
        <dbReference type="SAM" id="MobiDB-lite"/>
    </source>
</evidence>
<dbReference type="EMBL" id="CAADRP010000335">
    <property type="protein sequence ID" value="VFU26919.1"/>
    <property type="molecule type" value="Genomic_DNA"/>
</dbReference>
<sequence>MCNTRERNGGGTQTLSVPAVGSGGGPKMLVIAQTNEQCHEHEQRGGSFLPLSFLWQVLQCRRPPET</sequence>
<protein>
    <submittedName>
        <fullName evidence="2">Uncharacterized protein</fullName>
    </submittedName>
</protein>
<evidence type="ECO:0000313" key="2">
    <source>
        <dbReference type="EMBL" id="VFU26919.1"/>
    </source>
</evidence>
<name>A0A6N2KEV8_SALVM</name>
<feature type="region of interest" description="Disordered" evidence="1">
    <location>
        <begin position="1"/>
        <end position="22"/>
    </location>
</feature>